<dbReference type="InParanoid" id="B9TCD9"/>
<accession>B9TCD9</accession>
<dbReference type="EMBL" id="EQ977197">
    <property type="protein sequence ID" value="EEF26473.1"/>
    <property type="molecule type" value="Genomic_DNA"/>
</dbReference>
<name>B9TCD9_RICCO</name>
<evidence type="ECO:0000313" key="2">
    <source>
        <dbReference type="Proteomes" id="UP000008311"/>
    </source>
</evidence>
<dbReference type="AlphaFoldDB" id="B9TCD9"/>
<sequence length="177" mass="19866">MAVWPRSSVKSAYVMAWRTIKRMLDQNLLLEKANTLGGYSLVLAAKGVARLRDLDIASQEGYELAFNGPQFFHRTLGTNYLLERARAGDSIYGEYALLKGWSPLDKEYVRDRFRKIPDGLIVHSGAAAGLRDGTRVADWVEVESAFKPYEEVRKALALLTMDSQLTRDGTVLLNKLV</sequence>
<organism evidence="1 2">
    <name type="scientific">Ricinus communis</name>
    <name type="common">Castor bean</name>
    <dbReference type="NCBI Taxonomy" id="3988"/>
    <lineage>
        <taxon>Eukaryota</taxon>
        <taxon>Viridiplantae</taxon>
        <taxon>Streptophyta</taxon>
        <taxon>Embryophyta</taxon>
        <taxon>Tracheophyta</taxon>
        <taxon>Spermatophyta</taxon>
        <taxon>Magnoliopsida</taxon>
        <taxon>eudicotyledons</taxon>
        <taxon>Gunneridae</taxon>
        <taxon>Pentapetalae</taxon>
        <taxon>rosids</taxon>
        <taxon>fabids</taxon>
        <taxon>Malpighiales</taxon>
        <taxon>Euphorbiaceae</taxon>
        <taxon>Acalyphoideae</taxon>
        <taxon>Acalypheae</taxon>
        <taxon>Ricinus</taxon>
    </lineage>
</organism>
<reference evidence="2" key="1">
    <citation type="journal article" date="2010" name="Nat. Biotechnol.">
        <title>Draft genome sequence of the oilseed species Ricinus communis.</title>
        <authorList>
            <person name="Chan A.P."/>
            <person name="Crabtree J."/>
            <person name="Zhao Q."/>
            <person name="Lorenzi H."/>
            <person name="Orvis J."/>
            <person name="Puiu D."/>
            <person name="Melake-Berhan A."/>
            <person name="Jones K.M."/>
            <person name="Redman J."/>
            <person name="Chen G."/>
            <person name="Cahoon E.B."/>
            <person name="Gedil M."/>
            <person name="Stanke M."/>
            <person name="Haas B.J."/>
            <person name="Wortman J.R."/>
            <person name="Fraser-Liggett C.M."/>
            <person name="Ravel J."/>
            <person name="Rabinowicz P.D."/>
        </authorList>
    </citation>
    <scope>NUCLEOTIDE SEQUENCE [LARGE SCALE GENOMIC DNA]</scope>
    <source>
        <strain evidence="2">cv. Hale</strain>
    </source>
</reference>
<gene>
    <name evidence="1" type="ORF">RCOM_0061530</name>
</gene>
<keyword evidence="2" id="KW-1185">Reference proteome</keyword>
<evidence type="ECO:0000313" key="1">
    <source>
        <dbReference type="EMBL" id="EEF26473.1"/>
    </source>
</evidence>
<dbReference type="Proteomes" id="UP000008311">
    <property type="component" value="Unassembled WGS sequence"/>
</dbReference>
<protein>
    <submittedName>
        <fullName evidence="1">Uncharacterized protein</fullName>
    </submittedName>
</protein>
<feature type="non-terminal residue" evidence="1">
    <location>
        <position position="177"/>
    </location>
</feature>
<proteinExistence type="predicted"/>